<name>A0A7M5X241_9CNID</name>
<keyword evidence="6" id="KW-1185">Reference proteome</keyword>
<comment type="similarity">
    <text evidence="1">Belongs to the FGGY kinase family.</text>
</comment>
<dbReference type="Proteomes" id="UP000594262">
    <property type="component" value="Unplaced"/>
</dbReference>
<evidence type="ECO:0000256" key="1">
    <source>
        <dbReference type="ARBA" id="ARBA00009156"/>
    </source>
</evidence>
<dbReference type="GeneID" id="136798329"/>
<reference evidence="5" key="1">
    <citation type="submission" date="2021-01" db="UniProtKB">
        <authorList>
            <consortium name="EnsemblMetazoa"/>
        </authorList>
    </citation>
    <scope>IDENTIFICATION</scope>
</reference>
<evidence type="ECO:0000256" key="3">
    <source>
        <dbReference type="ARBA" id="ARBA00022777"/>
    </source>
</evidence>
<dbReference type="EnsemblMetazoa" id="CLYHEMT016440.1">
    <property type="protein sequence ID" value="CLYHEMP016440.1"/>
    <property type="gene ID" value="CLYHEMG016440"/>
</dbReference>
<organism evidence="5 6">
    <name type="scientific">Clytia hemisphaerica</name>
    <dbReference type="NCBI Taxonomy" id="252671"/>
    <lineage>
        <taxon>Eukaryota</taxon>
        <taxon>Metazoa</taxon>
        <taxon>Cnidaria</taxon>
        <taxon>Hydrozoa</taxon>
        <taxon>Hydroidolina</taxon>
        <taxon>Leptothecata</taxon>
        <taxon>Obeliida</taxon>
        <taxon>Clytiidae</taxon>
        <taxon>Clytia</taxon>
    </lineage>
</organism>
<evidence type="ECO:0000259" key="4">
    <source>
        <dbReference type="Pfam" id="PF00370"/>
    </source>
</evidence>
<dbReference type="Gene3D" id="3.30.420.40">
    <property type="match status" value="2"/>
</dbReference>
<evidence type="ECO:0000256" key="2">
    <source>
        <dbReference type="ARBA" id="ARBA00022679"/>
    </source>
</evidence>
<dbReference type="RefSeq" id="XP_066911025.1">
    <property type="nucleotide sequence ID" value="XM_067054924.1"/>
</dbReference>
<sequence>MTDEVLGIDIGTTHTKCCLFTDGEFKYESSLHNGYQEAGELSMYTHKEQNIGALVRSLDDCLSKFGNNLKVSRFVVTGQMHGIVSWKPKIMEIINHETLTSLMNGCVKKHSNLITWEDQRCDEEFLKSFPKSRCGNGVSTGYGLASLLWLQEAGKLEDYTMCGTIMDFIVWLLTQTERVYMTPHNAKSWGYFDEELMAWESEIFSGKIDPSLLPTVLPVQQPIGMATVSCHGITKNHTVVYGALGDMQCAVRSCRPKGNEAVLNIGTSAQLSIIVDKDSSMVHQTISQNHSELQIVPYDQENVIVTAASLNGGNVLHQLATSLVSWMTDLECQNVPSSSEVLIKFNQLQTDAGTSLLEISPTIFGERHDPNLSASVRNIRPDNLSLGNIVAGMSRGIIENMFRMMPLDFRRKHDVQRIVGTGGALRASKMLRGYVVEISGLELRMAEDTDASLGSILFVQQD</sequence>
<dbReference type="GO" id="GO:0005829">
    <property type="term" value="C:cytosol"/>
    <property type="evidence" value="ECO:0007669"/>
    <property type="project" value="TreeGrafter"/>
</dbReference>
<dbReference type="GO" id="GO:0006071">
    <property type="term" value="P:glycerol metabolic process"/>
    <property type="evidence" value="ECO:0007669"/>
    <property type="project" value="TreeGrafter"/>
</dbReference>
<dbReference type="PANTHER" id="PTHR10196">
    <property type="entry name" value="SUGAR KINASE"/>
    <property type="match status" value="1"/>
</dbReference>
<dbReference type="Pfam" id="PF00370">
    <property type="entry name" value="FGGY_N"/>
    <property type="match status" value="1"/>
</dbReference>
<keyword evidence="2" id="KW-0808">Transferase</keyword>
<evidence type="ECO:0000313" key="5">
    <source>
        <dbReference type="EnsemblMetazoa" id="CLYHEMP016440.1"/>
    </source>
</evidence>
<proteinExistence type="inferred from homology"/>
<feature type="domain" description="Carbohydrate kinase FGGY N-terminal" evidence="4">
    <location>
        <begin position="5"/>
        <end position="251"/>
    </location>
</feature>
<keyword evidence="3" id="KW-0418">Kinase</keyword>
<dbReference type="InterPro" id="IPR043129">
    <property type="entry name" value="ATPase_NBD"/>
</dbReference>
<dbReference type="SUPFAM" id="SSF53067">
    <property type="entry name" value="Actin-like ATPase domain"/>
    <property type="match status" value="1"/>
</dbReference>
<dbReference type="CDD" id="cd07777">
    <property type="entry name" value="ASKHA_NBD_FGGY_SHK"/>
    <property type="match status" value="1"/>
</dbReference>
<dbReference type="InterPro" id="IPR018484">
    <property type="entry name" value="FGGY_N"/>
</dbReference>
<dbReference type="GO" id="GO:0050277">
    <property type="term" value="F:sedoheptulokinase activity"/>
    <property type="evidence" value="ECO:0007669"/>
    <property type="project" value="TreeGrafter"/>
</dbReference>
<evidence type="ECO:0000313" key="6">
    <source>
        <dbReference type="Proteomes" id="UP000594262"/>
    </source>
</evidence>
<dbReference type="OrthoDB" id="10264182at2759"/>
<dbReference type="AlphaFoldDB" id="A0A7M5X241"/>
<protein>
    <recommendedName>
        <fullName evidence="4">Carbohydrate kinase FGGY N-terminal domain-containing protein</fullName>
    </recommendedName>
</protein>
<dbReference type="PANTHER" id="PTHR10196:SF67">
    <property type="entry name" value="SEDOHEPTULOKINASE"/>
    <property type="match status" value="1"/>
</dbReference>
<accession>A0A7M5X241</accession>